<keyword evidence="1" id="KW-0678">Repressor</keyword>
<evidence type="ECO:0000256" key="2">
    <source>
        <dbReference type="ARBA" id="ARBA00023125"/>
    </source>
</evidence>
<dbReference type="Gene3D" id="1.10.357.10">
    <property type="entry name" value="Tetracycline Repressor, domain 2"/>
    <property type="match status" value="1"/>
</dbReference>
<evidence type="ECO:0000313" key="6">
    <source>
        <dbReference type="Proteomes" id="UP000318521"/>
    </source>
</evidence>
<dbReference type="InterPro" id="IPR050624">
    <property type="entry name" value="HTH-type_Tx_Regulator"/>
</dbReference>
<accession>A0A554A1Y9</accession>
<dbReference type="PANTHER" id="PTHR43479">
    <property type="entry name" value="ACREF/ENVCD OPERON REPRESSOR-RELATED"/>
    <property type="match status" value="1"/>
</dbReference>
<dbReference type="EMBL" id="VLXZ01000002">
    <property type="protein sequence ID" value="TSB47712.1"/>
    <property type="molecule type" value="Genomic_DNA"/>
</dbReference>
<dbReference type="PRINTS" id="PR00455">
    <property type="entry name" value="HTHTETR"/>
</dbReference>
<dbReference type="Pfam" id="PF13972">
    <property type="entry name" value="TetR"/>
    <property type="match status" value="1"/>
</dbReference>
<feature type="domain" description="HTH tetR-type" evidence="4">
    <location>
        <begin position="2"/>
        <end position="62"/>
    </location>
</feature>
<dbReference type="AlphaFoldDB" id="A0A554A1Y9"/>
<comment type="caution">
    <text evidence="5">The sequence shown here is derived from an EMBL/GenBank/DDBJ whole genome shotgun (WGS) entry which is preliminary data.</text>
</comment>
<dbReference type="SUPFAM" id="SSF46689">
    <property type="entry name" value="Homeodomain-like"/>
    <property type="match status" value="1"/>
</dbReference>
<dbReference type="RefSeq" id="WP_143847204.1">
    <property type="nucleotide sequence ID" value="NZ_VLXZ01000002.1"/>
</dbReference>
<dbReference type="OrthoDB" id="9815924at2"/>
<evidence type="ECO:0000256" key="1">
    <source>
        <dbReference type="ARBA" id="ARBA00022491"/>
    </source>
</evidence>
<keyword evidence="2 3" id="KW-0238">DNA-binding</keyword>
<gene>
    <name evidence="5" type="ORF">FN960_04120</name>
</gene>
<evidence type="ECO:0000256" key="3">
    <source>
        <dbReference type="PROSITE-ProRule" id="PRU00335"/>
    </source>
</evidence>
<dbReference type="PROSITE" id="PS50977">
    <property type="entry name" value="HTH_TETR_2"/>
    <property type="match status" value="1"/>
</dbReference>
<dbReference type="Proteomes" id="UP000318521">
    <property type="component" value="Unassembled WGS sequence"/>
</dbReference>
<proteinExistence type="predicted"/>
<organism evidence="5 6">
    <name type="scientific">Alkalicoccobacillus porphyridii</name>
    <dbReference type="NCBI Taxonomy" id="2597270"/>
    <lineage>
        <taxon>Bacteria</taxon>
        <taxon>Bacillati</taxon>
        <taxon>Bacillota</taxon>
        <taxon>Bacilli</taxon>
        <taxon>Bacillales</taxon>
        <taxon>Bacillaceae</taxon>
        <taxon>Alkalicoccobacillus</taxon>
    </lineage>
</organism>
<dbReference type="InterPro" id="IPR009057">
    <property type="entry name" value="Homeodomain-like_sf"/>
</dbReference>
<protein>
    <submittedName>
        <fullName evidence="5">TetR/AcrR family transcriptional regulator</fullName>
    </submittedName>
</protein>
<dbReference type="InterPro" id="IPR001647">
    <property type="entry name" value="HTH_TetR"/>
</dbReference>
<dbReference type="InterPro" id="IPR025722">
    <property type="entry name" value="TetR"/>
</dbReference>
<dbReference type="GO" id="GO:0003677">
    <property type="term" value="F:DNA binding"/>
    <property type="evidence" value="ECO:0007669"/>
    <property type="project" value="UniProtKB-UniRule"/>
</dbReference>
<evidence type="ECO:0000313" key="5">
    <source>
        <dbReference type="EMBL" id="TSB47712.1"/>
    </source>
</evidence>
<sequence>MSKTKTRILDVAIKMFNEQGTGLVSTNHIAKELGMSPGNLYYHFRNKAEIIQAIFEQMIVDWDVAWQSPTLDLKPSLEGLQAVIRYSFQLEWKYRFFYRELIVLINNDPDLKARHQEIQKQRMIEQTQFFEHFIEAGVIRKPEDSGVIMEALLKISWMISNYWLAFVETSGESVTEDKVEEGVQLIMTVIHPYLVQEDK</sequence>
<feature type="DNA-binding region" description="H-T-H motif" evidence="3">
    <location>
        <begin position="25"/>
        <end position="44"/>
    </location>
</feature>
<dbReference type="PANTHER" id="PTHR43479:SF12">
    <property type="entry name" value="TRANSCRIPTIONAL REGULATORY PROTEIN"/>
    <property type="match status" value="1"/>
</dbReference>
<evidence type="ECO:0000259" key="4">
    <source>
        <dbReference type="PROSITE" id="PS50977"/>
    </source>
</evidence>
<dbReference type="Pfam" id="PF00440">
    <property type="entry name" value="TetR_N"/>
    <property type="match status" value="1"/>
</dbReference>
<name>A0A554A1Y9_9BACI</name>
<reference evidence="5 6" key="1">
    <citation type="submission" date="2019-07" db="EMBL/GenBank/DDBJ databases">
        <authorList>
            <person name="Park Y.J."/>
            <person name="Jeong S.E."/>
            <person name="Jung H.S."/>
        </authorList>
    </citation>
    <scope>NUCLEOTIDE SEQUENCE [LARGE SCALE GENOMIC DNA]</scope>
    <source>
        <strain evidence="6">P16(2019)</strain>
    </source>
</reference>
<keyword evidence="6" id="KW-1185">Reference proteome</keyword>